<dbReference type="InterPro" id="IPR013708">
    <property type="entry name" value="Shikimate_DH-bd_N"/>
</dbReference>
<accession>A0A366XXV3</accession>
<feature type="binding site" evidence="8">
    <location>
        <position position="242"/>
    </location>
    <ligand>
        <name>NADP(+)</name>
        <dbReference type="ChEBI" id="CHEBI:58349"/>
    </ligand>
</feature>
<dbReference type="InterPro" id="IPR046346">
    <property type="entry name" value="Aminoacid_DH-like_N_sf"/>
</dbReference>
<comment type="catalytic activity">
    <reaction evidence="7 8">
        <text>shikimate + NADP(+) = 3-dehydroshikimate + NADPH + H(+)</text>
        <dbReference type="Rhea" id="RHEA:17737"/>
        <dbReference type="ChEBI" id="CHEBI:15378"/>
        <dbReference type="ChEBI" id="CHEBI:16630"/>
        <dbReference type="ChEBI" id="CHEBI:36208"/>
        <dbReference type="ChEBI" id="CHEBI:57783"/>
        <dbReference type="ChEBI" id="CHEBI:58349"/>
        <dbReference type="EC" id="1.1.1.25"/>
    </reaction>
</comment>
<feature type="binding site" evidence="8">
    <location>
        <begin position="127"/>
        <end position="131"/>
    </location>
    <ligand>
        <name>NADP(+)</name>
        <dbReference type="ChEBI" id="CHEBI:58349"/>
    </ligand>
</feature>
<evidence type="ECO:0000256" key="2">
    <source>
        <dbReference type="ARBA" id="ARBA00012962"/>
    </source>
</evidence>
<dbReference type="PANTHER" id="PTHR21089">
    <property type="entry name" value="SHIKIMATE DEHYDROGENASE"/>
    <property type="match status" value="1"/>
</dbReference>
<dbReference type="InterPro" id="IPR041121">
    <property type="entry name" value="SDH_C"/>
</dbReference>
<dbReference type="SUPFAM" id="SSF53223">
    <property type="entry name" value="Aminoacid dehydrogenase-like, N-terminal domain"/>
    <property type="match status" value="1"/>
</dbReference>
<feature type="binding site" evidence="8">
    <location>
        <position position="249"/>
    </location>
    <ligand>
        <name>shikimate</name>
        <dbReference type="ChEBI" id="CHEBI:36208"/>
    </ligand>
</feature>
<dbReference type="SUPFAM" id="SSF51735">
    <property type="entry name" value="NAD(P)-binding Rossmann-fold domains"/>
    <property type="match status" value="1"/>
</dbReference>
<keyword evidence="5 8" id="KW-0560">Oxidoreductase</keyword>
<comment type="subunit">
    <text evidence="8">Homodimer.</text>
</comment>
<dbReference type="GO" id="GO:0009073">
    <property type="term" value="P:aromatic amino acid family biosynthetic process"/>
    <property type="evidence" value="ECO:0007669"/>
    <property type="project" value="UniProtKB-KW"/>
</dbReference>
<evidence type="ECO:0000259" key="10">
    <source>
        <dbReference type="Pfam" id="PF08501"/>
    </source>
</evidence>
<dbReference type="InterPro" id="IPR036291">
    <property type="entry name" value="NAD(P)-bd_dom_sf"/>
</dbReference>
<dbReference type="NCBIfam" id="NF001319">
    <property type="entry name" value="PRK00258.3-3"/>
    <property type="match status" value="1"/>
</dbReference>
<sequence>MGKLYGLIGYPIGHSMSPLMHNNEFSQLEMPNYYQAFNVEPSQLEHAVTGMRALGISGFNVTIPHKVAVMDFLDVIDEEAASIGAVNTIVNHDGQLIGYNTDGQGYLQSLLTITGESLQGKSILVIGAGGAARAIVTSIARHGVKTIDITNRTSEKAEEMSKHALKFATSKSLTLQQAEEALNEYDVVINTTSVGMSPNVDDIPLSLHNLREGTILSDLIYNPLKTKWLTIGEEKGAIIDNGVSMFVGQGALSFKKWTGVEPNQARMKKIVEETLGGR</sequence>
<protein>
    <recommendedName>
        <fullName evidence="2 8">Shikimate dehydrogenase (NADP(+))</fullName>
        <shortName evidence="8">SDH</shortName>
        <ecNumber evidence="2 8">1.1.1.25</ecNumber>
    </recommendedName>
</protein>
<gene>
    <name evidence="8" type="primary">aroE</name>
    <name evidence="12" type="ORF">DS031_05475</name>
</gene>
<feature type="binding site" evidence="8">
    <location>
        <position position="87"/>
    </location>
    <ligand>
        <name>shikimate</name>
        <dbReference type="ChEBI" id="CHEBI:36208"/>
    </ligand>
</feature>
<evidence type="ECO:0000256" key="4">
    <source>
        <dbReference type="ARBA" id="ARBA00022857"/>
    </source>
</evidence>
<keyword evidence="6 8" id="KW-0057">Aromatic amino acid biosynthesis</keyword>
<dbReference type="GO" id="GO:0005829">
    <property type="term" value="C:cytosol"/>
    <property type="evidence" value="ECO:0007669"/>
    <property type="project" value="TreeGrafter"/>
</dbReference>
<keyword evidence="13" id="KW-1185">Reference proteome</keyword>
<feature type="binding site" evidence="8">
    <location>
        <begin position="151"/>
        <end position="156"/>
    </location>
    <ligand>
        <name>NADP(+)</name>
        <dbReference type="ChEBI" id="CHEBI:58349"/>
    </ligand>
</feature>
<feature type="domain" description="Quinate/shikimate 5-dehydrogenase/glutamyl-tRNA reductase" evidence="9">
    <location>
        <begin position="116"/>
        <end position="193"/>
    </location>
</feature>
<dbReference type="UniPathway" id="UPA00053">
    <property type="reaction ID" value="UER00087"/>
</dbReference>
<dbReference type="GO" id="GO:0050661">
    <property type="term" value="F:NADP binding"/>
    <property type="evidence" value="ECO:0007669"/>
    <property type="project" value="InterPro"/>
</dbReference>
<evidence type="ECO:0000256" key="3">
    <source>
        <dbReference type="ARBA" id="ARBA00022605"/>
    </source>
</evidence>
<dbReference type="GO" id="GO:0009423">
    <property type="term" value="P:chorismate biosynthetic process"/>
    <property type="evidence" value="ECO:0007669"/>
    <property type="project" value="UniProtKB-UniRule"/>
</dbReference>
<evidence type="ECO:0000256" key="8">
    <source>
        <dbReference type="HAMAP-Rule" id="MF_00222"/>
    </source>
</evidence>
<dbReference type="HAMAP" id="MF_00222">
    <property type="entry name" value="Shikimate_DH_AroE"/>
    <property type="match status" value="1"/>
</dbReference>
<evidence type="ECO:0000256" key="7">
    <source>
        <dbReference type="ARBA" id="ARBA00049442"/>
    </source>
</evidence>
<feature type="binding site" evidence="8">
    <location>
        <position position="219"/>
    </location>
    <ligand>
        <name>NADP(+)</name>
        <dbReference type="ChEBI" id="CHEBI:58349"/>
    </ligand>
</feature>
<dbReference type="GO" id="GO:0019632">
    <property type="term" value="P:shikimate metabolic process"/>
    <property type="evidence" value="ECO:0007669"/>
    <property type="project" value="InterPro"/>
</dbReference>
<dbReference type="InterPro" id="IPR006151">
    <property type="entry name" value="Shikm_DH/Glu-tRNA_Rdtase"/>
</dbReference>
<dbReference type="OrthoDB" id="9792692at2"/>
<dbReference type="Gene3D" id="3.40.50.720">
    <property type="entry name" value="NAD(P)-binding Rossmann-like Domain"/>
    <property type="match status" value="1"/>
</dbReference>
<dbReference type="Gene3D" id="3.40.50.10860">
    <property type="entry name" value="Leucine Dehydrogenase, chain A, domain 1"/>
    <property type="match status" value="1"/>
</dbReference>
<comment type="pathway">
    <text evidence="1 8">Metabolic intermediate biosynthesis; chorismate biosynthesis; chorismate from D-erythrose 4-phosphate and phosphoenolpyruvate: step 4/7.</text>
</comment>
<dbReference type="InterPro" id="IPR022893">
    <property type="entry name" value="Shikimate_DH_fam"/>
</dbReference>
<feature type="domain" description="Shikimate dehydrogenase substrate binding N-terminal" evidence="10">
    <location>
        <begin position="7"/>
        <end position="89"/>
    </location>
</feature>
<name>A0A366XXV3_9BACI</name>
<dbReference type="RefSeq" id="WP_113804927.1">
    <property type="nucleotide sequence ID" value="NZ_QOCW01000004.1"/>
</dbReference>
<dbReference type="Pfam" id="PF08501">
    <property type="entry name" value="Shikimate_dh_N"/>
    <property type="match status" value="1"/>
</dbReference>
<dbReference type="PANTHER" id="PTHR21089:SF1">
    <property type="entry name" value="BIFUNCTIONAL 3-DEHYDROQUINATE DEHYDRATASE_SHIKIMATE DEHYDROGENASE, CHLOROPLASTIC"/>
    <property type="match status" value="1"/>
</dbReference>
<dbReference type="EC" id="1.1.1.25" evidence="2 8"/>
<evidence type="ECO:0000259" key="9">
    <source>
        <dbReference type="Pfam" id="PF01488"/>
    </source>
</evidence>
<feature type="binding site" evidence="8">
    <location>
        <position position="221"/>
    </location>
    <ligand>
        <name>shikimate</name>
        <dbReference type="ChEBI" id="CHEBI:36208"/>
    </ligand>
</feature>
<evidence type="ECO:0000256" key="6">
    <source>
        <dbReference type="ARBA" id="ARBA00023141"/>
    </source>
</evidence>
<keyword evidence="3 8" id="KW-0028">Amino-acid biosynthesis</keyword>
<feature type="domain" description="SDH C-terminal" evidence="11">
    <location>
        <begin position="242"/>
        <end position="271"/>
    </location>
</feature>
<proteinExistence type="inferred from homology"/>
<keyword evidence="4 8" id="KW-0521">NADP</keyword>
<evidence type="ECO:0000313" key="13">
    <source>
        <dbReference type="Proteomes" id="UP000253314"/>
    </source>
</evidence>
<feature type="binding site" evidence="8">
    <location>
        <position position="62"/>
    </location>
    <ligand>
        <name>shikimate</name>
        <dbReference type="ChEBI" id="CHEBI:36208"/>
    </ligand>
</feature>
<feature type="active site" description="Proton acceptor" evidence="8">
    <location>
        <position position="66"/>
    </location>
</feature>
<comment type="similarity">
    <text evidence="8">Belongs to the shikimate dehydrogenase family.</text>
</comment>
<dbReference type="EMBL" id="QOCW01000004">
    <property type="protein sequence ID" value="RBW70476.1"/>
    <property type="molecule type" value="Genomic_DNA"/>
</dbReference>
<comment type="caution">
    <text evidence="12">The sequence shown here is derived from an EMBL/GenBank/DDBJ whole genome shotgun (WGS) entry which is preliminary data.</text>
</comment>
<dbReference type="Proteomes" id="UP000253314">
    <property type="component" value="Unassembled WGS sequence"/>
</dbReference>
<evidence type="ECO:0000256" key="5">
    <source>
        <dbReference type="ARBA" id="ARBA00023002"/>
    </source>
</evidence>
<dbReference type="InterPro" id="IPR011342">
    <property type="entry name" value="Shikimate_DH"/>
</dbReference>
<feature type="binding site" evidence="8">
    <location>
        <position position="78"/>
    </location>
    <ligand>
        <name>NADP(+)</name>
        <dbReference type="ChEBI" id="CHEBI:58349"/>
    </ligand>
</feature>
<organism evidence="12 13">
    <name type="scientific">Bacillus taeanensis</name>
    <dbReference type="NCBI Taxonomy" id="273032"/>
    <lineage>
        <taxon>Bacteria</taxon>
        <taxon>Bacillati</taxon>
        <taxon>Bacillota</taxon>
        <taxon>Bacilli</taxon>
        <taxon>Bacillales</taxon>
        <taxon>Bacillaceae</taxon>
        <taxon>Bacillus</taxon>
    </lineage>
</organism>
<dbReference type="Pfam" id="PF18317">
    <property type="entry name" value="SDH_C"/>
    <property type="match status" value="1"/>
</dbReference>
<dbReference type="Pfam" id="PF01488">
    <property type="entry name" value="Shikimate_DH"/>
    <property type="match status" value="1"/>
</dbReference>
<reference evidence="12 13" key="1">
    <citation type="submission" date="2018-07" db="EMBL/GenBank/DDBJ databases">
        <title>Lottiidibacillus patelloidae gen. nov., sp. nov., isolated from the intestinal tract of a marine limpet and the reclassification of B. taeanensis BH030017T, B. algicola KMM 3737T and B. hwajinpoensis SW-72T as genus Lottiidibacillus.</title>
        <authorList>
            <person name="Liu R."/>
            <person name="Huang Z."/>
        </authorList>
    </citation>
    <scope>NUCLEOTIDE SEQUENCE [LARGE SCALE GENOMIC DNA]</scope>
    <source>
        <strain evidence="12 13">BH030017</strain>
    </source>
</reference>
<evidence type="ECO:0000256" key="1">
    <source>
        <dbReference type="ARBA" id="ARBA00004871"/>
    </source>
</evidence>
<evidence type="ECO:0000313" key="12">
    <source>
        <dbReference type="EMBL" id="RBW70476.1"/>
    </source>
</evidence>
<evidence type="ECO:0000259" key="11">
    <source>
        <dbReference type="Pfam" id="PF18317"/>
    </source>
</evidence>
<dbReference type="AlphaFoldDB" id="A0A366XXV3"/>
<feature type="binding site" evidence="8">
    <location>
        <begin position="15"/>
        <end position="17"/>
    </location>
    <ligand>
        <name>shikimate</name>
        <dbReference type="ChEBI" id="CHEBI:36208"/>
    </ligand>
</feature>
<dbReference type="NCBIfam" id="TIGR00507">
    <property type="entry name" value="aroE"/>
    <property type="match status" value="1"/>
</dbReference>
<comment type="function">
    <text evidence="8">Involved in the biosynthesis of the chorismate, which leads to the biosynthesis of aromatic amino acids. Catalyzes the reversible NADPH linked reduction of 3-dehydroshikimate (DHSA) to yield shikimate (SA).</text>
</comment>
<dbReference type="GO" id="GO:0004764">
    <property type="term" value="F:shikimate 3-dehydrogenase (NADP+) activity"/>
    <property type="evidence" value="ECO:0007669"/>
    <property type="project" value="UniProtKB-UniRule"/>
</dbReference>
<dbReference type="GO" id="GO:0008652">
    <property type="term" value="P:amino acid biosynthetic process"/>
    <property type="evidence" value="ECO:0007669"/>
    <property type="project" value="UniProtKB-KW"/>
</dbReference>
<feature type="binding site" evidence="8">
    <location>
        <position position="102"/>
    </location>
    <ligand>
        <name>shikimate</name>
        <dbReference type="ChEBI" id="CHEBI:36208"/>
    </ligand>
</feature>
<dbReference type="CDD" id="cd01065">
    <property type="entry name" value="NAD_bind_Shikimate_DH"/>
    <property type="match status" value="1"/>
</dbReference>